<reference evidence="1" key="1">
    <citation type="journal article" date="2020" name="Stud. Mycol.">
        <title>101 Dothideomycetes genomes: a test case for predicting lifestyles and emergence of pathogens.</title>
        <authorList>
            <person name="Haridas S."/>
            <person name="Albert R."/>
            <person name="Binder M."/>
            <person name="Bloem J."/>
            <person name="Labutti K."/>
            <person name="Salamov A."/>
            <person name="Andreopoulos B."/>
            <person name="Baker S."/>
            <person name="Barry K."/>
            <person name="Bills G."/>
            <person name="Bluhm B."/>
            <person name="Cannon C."/>
            <person name="Castanera R."/>
            <person name="Culley D."/>
            <person name="Daum C."/>
            <person name="Ezra D."/>
            <person name="Gonzalez J."/>
            <person name="Henrissat B."/>
            <person name="Kuo A."/>
            <person name="Liang C."/>
            <person name="Lipzen A."/>
            <person name="Lutzoni F."/>
            <person name="Magnuson J."/>
            <person name="Mondo S."/>
            <person name="Nolan M."/>
            <person name="Ohm R."/>
            <person name="Pangilinan J."/>
            <person name="Park H.-J."/>
            <person name="Ramirez L."/>
            <person name="Alfaro M."/>
            <person name="Sun H."/>
            <person name="Tritt A."/>
            <person name="Yoshinaga Y."/>
            <person name="Zwiers L.-H."/>
            <person name="Turgeon B."/>
            <person name="Goodwin S."/>
            <person name="Spatafora J."/>
            <person name="Crous P."/>
            <person name="Grigoriev I."/>
        </authorList>
    </citation>
    <scope>NUCLEOTIDE SEQUENCE</scope>
    <source>
        <strain evidence="1">CBS 627.86</strain>
    </source>
</reference>
<gene>
    <name evidence="1" type="ORF">BDV96DRAFT_649375</name>
</gene>
<sequence length="122" mass="13925">MAPSVLGFGISHASPIVPKDNVEGVQKALEFMEKDMNASPYDWEMFYVEPNMDFEPLIKKLREREWDVAMVGMGLRIAPPLTVFFEKLVNTLHKELPNARIAFNTSIESTQEAVKRTLELEL</sequence>
<dbReference type="OrthoDB" id="9986861at2759"/>
<proteinExistence type="predicted"/>
<organism evidence="1 2">
    <name type="scientific">Lophiotrema nucula</name>
    <dbReference type="NCBI Taxonomy" id="690887"/>
    <lineage>
        <taxon>Eukaryota</taxon>
        <taxon>Fungi</taxon>
        <taxon>Dikarya</taxon>
        <taxon>Ascomycota</taxon>
        <taxon>Pezizomycotina</taxon>
        <taxon>Dothideomycetes</taxon>
        <taxon>Pleosporomycetidae</taxon>
        <taxon>Pleosporales</taxon>
        <taxon>Lophiotremataceae</taxon>
        <taxon>Lophiotrema</taxon>
    </lineage>
</organism>
<evidence type="ECO:0000313" key="2">
    <source>
        <dbReference type="Proteomes" id="UP000799770"/>
    </source>
</evidence>
<evidence type="ECO:0000313" key="1">
    <source>
        <dbReference type="EMBL" id="KAF2112011.1"/>
    </source>
</evidence>
<accession>A0A6A5Z0Z9</accession>
<name>A0A6A5Z0Z9_9PLEO</name>
<keyword evidence="2" id="KW-1185">Reference proteome</keyword>
<protein>
    <submittedName>
        <fullName evidence="1">Uncharacterized protein</fullName>
    </submittedName>
</protein>
<dbReference type="EMBL" id="ML977332">
    <property type="protein sequence ID" value="KAF2112011.1"/>
    <property type="molecule type" value="Genomic_DNA"/>
</dbReference>
<dbReference type="Proteomes" id="UP000799770">
    <property type="component" value="Unassembled WGS sequence"/>
</dbReference>
<dbReference type="AlphaFoldDB" id="A0A6A5Z0Z9"/>